<evidence type="ECO:0000256" key="3">
    <source>
        <dbReference type="ARBA" id="ARBA00022692"/>
    </source>
</evidence>
<feature type="transmembrane region" description="Helical" evidence="6">
    <location>
        <begin position="154"/>
        <end position="177"/>
    </location>
</feature>
<feature type="transmembrane region" description="Helical" evidence="6">
    <location>
        <begin position="70"/>
        <end position="92"/>
    </location>
</feature>
<dbReference type="PANTHER" id="PTHR45649:SF9">
    <property type="entry name" value="AMINO-ACID PERMEASE 2"/>
    <property type="match status" value="1"/>
</dbReference>
<dbReference type="InterPro" id="IPR002293">
    <property type="entry name" value="AA/rel_permease1"/>
</dbReference>
<comment type="subcellular location">
    <subcellularLocation>
        <location evidence="1">Membrane</location>
        <topology evidence="1">Multi-pass membrane protein</topology>
    </subcellularLocation>
</comment>
<keyword evidence="4 6" id="KW-1133">Transmembrane helix</keyword>
<dbReference type="InParanoid" id="A0A286UI37"/>
<evidence type="ECO:0000256" key="2">
    <source>
        <dbReference type="ARBA" id="ARBA00022448"/>
    </source>
</evidence>
<evidence type="ECO:0000256" key="6">
    <source>
        <dbReference type="SAM" id="Phobius"/>
    </source>
</evidence>
<dbReference type="STRING" id="2282107.A0A286UI37"/>
<sequence length="532" mass="57691">MSEKDLVDIQVDQILDHEDERLRQLGIRRELRKEFSNFSTISFAICIMGVAATLTATFNTPIILGGRAVAIWSWLMGSFGCIAIAVSVAELVSAYPTSGGLYTCTAFVVPARYRASVTFVTAWITFLGQLSGMASTNFALSQMIFATVTIVRDGAFVASNSQILGLFIALNVAFGVLNSTTTRMLHRVSIIYVYINIFTTMALTLAIPIAGRGTLAPSKAVWTGIEDNSGWDNTGFSLLLGLLCVQYVMTNYDAVAHLSEEIRNAAVSAPVGIVVAVCYAAFFGFFLVVSLCYGIRDPSTLPGPTGLVVAQVLLDNLGKKGGLVLWVCVIINMAAVSTAGQLACIRSIYAISRDNVLPDQKLCSKIYKRTQTPVIAAAVSVIGACFLGLLSLASLVAVNAVFSVCAIALDLSYAIPIAFKLYITLRGDIEPQFTPGPFYTKRWSLFFNTYAVLWTILETSVLIMPQVLPITASTMNYSGPIIIAVSSLSYVWFRLYWHRCYKAPNSFTQATSVSDYAIKTNEISADDEDKKA</sequence>
<feature type="transmembrane region" description="Helical" evidence="6">
    <location>
        <begin position="374"/>
        <end position="395"/>
    </location>
</feature>
<dbReference type="GO" id="GO:0016020">
    <property type="term" value="C:membrane"/>
    <property type="evidence" value="ECO:0007669"/>
    <property type="project" value="UniProtKB-SubCell"/>
</dbReference>
<dbReference type="OrthoDB" id="3900342at2759"/>
<gene>
    <name evidence="7" type="ORF">PNOK_0597800</name>
</gene>
<feature type="transmembrane region" description="Helical" evidence="6">
    <location>
        <begin position="401"/>
        <end position="423"/>
    </location>
</feature>
<feature type="transmembrane region" description="Helical" evidence="6">
    <location>
        <begin position="113"/>
        <end position="134"/>
    </location>
</feature>
<protein>
    <submittedName>
        <fullName evidence="7">APC amino acid permease</fullName>
    </submittedName>
</protein>
<dbReference type="Pfam" id="PF13520">
    <property type="entry name" value="AA_permease_2"/>
    <property type="match status" value="1"/>
</dbReference>
<keyword evidence="3 6" id="KW-0812">Transmembrane</keyword>
<feature type="transmembrane region" description="Helical" evidence="6">
    <location>
        <begin position="38"/>
        <end position="58"/>
    </location>
</feature>
<feature type="transmembrane region" description="Helical" evidence="6">
    <location>
        <begin position="189"/>
        <end position="210"/>
    </location>
</feature>
<keyword evidence="5 6" id="KW-0472">Membrane</keyword>
<evidence type="ECO:0000313" key="7">
    <source>
        <dbReference type="EMBL" id="PAV19134.1"/>
    </source>
</evidence>
<evidence type="ECO:0000313" key="8">
    <source>
        <dbReference type="Proteomes" id="UP000217199"/>
    </source>
</evidence>
<dbReference type="EMBL" id="NBII01000005">
    <property type="protein sequence ID" value="PAV19134.1"/>
    <property type="molecule type" value="Genomic_DNA"/>
</dbReference>
<name>A0A286UI37_9AGAM</name>
<evidence type="ECO:0000256" key="5">
    <source>
        <dbReference type="ARBA" id="ARBA00023136"/>
    </source>
</evidence>
<feature type="transmembrane region" description="Helical" evidence="6">
    <location>
        <begin position="443"/>
        <end position="465"/>
    </location>
</feature>
<comment type="caution">
    <text evidence="7">The sequence shown here is derived from an EMBL/GenBank/DDBJ whole genome shotgun (WGS) entry which is preliminary data.</text>
</comment>
<dbReference type="PIRSF" id="PIRSF006060">
    <property type="entry name" value="AA_transporter"/>
    <property type="match status" value="1"/>
</dbReference>
<reference evidence="7 8" key="1">
    <citation type="journal article" date="2017" name="Mol. Ecol.">
        <title>Comparative and population genomic landscape of Phellinus noxius: A hypervariable fungus causing root rot in trees.</title>
        <authorList>
            <person name="Chung C.L."/>
            <person name="Lee T.J."/>
            <person name="Akiba M."/>
            <person name="Lee H.H."/>
            <person name="Kuo T.H."/>
            <person name="Liu D."/>
            <person name="Ke H.M."/>
            <person name="Yokoi T."/>
            <person name="Roa M.B."/>
            <person name="Lu M.J."/>
            <person name="Chang Y.Y."/>
            <person name="Ann P.J."/>
            <person name="Tsai J.N."/>
            <person name="Chen C.Y."/>
            <person name="Tzean S.S."/>
            <person name="Ota Y."/>
            <person name="Hattori T."/>
            <person name="Sahashi N."/>
            <person name="Liou R.F."/>
            <person name="Kikuchi T."/>
            <person name="Tsai I.J."/>
        </authorList>
    </citation>
    <scope>NUCLEOTIDE SEQUENCE [LARGE SCALE GENOMIC DNA]</scope>
    <source>
        <strain evidence="7 8">FFPRI411160</strain>
    </source>
</reference>
<keyword evidence="2" id="KW-0813">Transport</keyword>
<feature type="transmembrane region" description="Helical" evidence="6">
    <location>
        <begin position="271"/>
        <end position="296"/>
    </location>
</feature>
<dbReference type="Proteomes" id="UP000217199">
    <property type="component" value="Unassembled WGS sequence"/>
</dbReference>
<organism evidence="7 8">
    <name type="scientific">Pyrrhoderma noxium</name>
    <dbReference type="NCBI Taxonomy" id="2282107"/>
    <lineage>
        <taxon>Eukaryota</taxon>
        <taxon>Fungi</taxon>
        <taxon>Dikarya</taxon>
        <taxon>Basidiomycota</taxon>
        <taxon>Agaricomycotina</taxon>
        <taxon>Agaricomycetes</taxon>
        <taxon>Hymenochaetales</taxon>
        <taxon>Hymenochaetaceae</taxon>
        <taxon>Pyrrhoderma</taxon>
    </lineage>
</organism>
<feature type="transmembrane region" description="Helical" evidence="6">
    <location>
        <begin position="230"/>
        <end position="250"/>
    </location>
</feature>
<dbReference type="AlphaFoldDB" id="A0A286UI37"/>
<evidence type="ECO:0000256" key="1">
    <source>
        <dbReference type="ARBA" id="ARBA00004141"/>
    </source>
</evidence>
<dbReference type="Gene3D" id="1.20.1740.10">
    <property type="entry name" value="Amino acid/polyamine transporter I"/>
    <property type="match status" value="1"/>
</dbReference>
<evidence type="ECO:0000256" key="4">
    <source>
        <dbReference type="ARBA" id="ARBA00022989"/>
    </source>
</evidence>
<proteinExistence type="predicted"/>
<keyword evidence="8" id="KW-1185">Reference proteome</keyword>
<dbReference type="GO" id="GO:0022857">
    <property type="term" value="F:transmembrane transporter activity"/>
    <property type="evidence" value="ECO:0007669"/>
    <property type="project" value="InterPro"/>
</dbReference>
<accession>A0A286UI37</accession>
<feature type="transmembrane region" description="Helical" evidence="6">
    <location>
        <begin position="323"/>
        <end position="345"/>
    </location>
</feature>
<feature type="transmembrane region" description="Helical" evidence="6">
    <location>
        <begin position="477"/>
        <end position="497"/>
    </location>
</feature>
<dbReference type="PANTHER" id="PTHR45649">
    <property type="entry name" value="AMINO-ACID PERMEASE BAT1"/>
    <property type="match status" value="1"/>
</dbReference>